<reference evidence="2 3" key="1">
    <citation type="journal article" date="2019" name="Sci. Rep.">
        <title>Orb-weaving spider Araneus ventricosus genome elucidates the spidroin gene catalogue.</title>
        <authorList>
            <person name="Kono N."/>
            <person name="Nakamura H."/>
            <person name="Ohtoshi R."/>
            <person name="Moran D.A.P."/>
            <person name="Shinohara A."/>
            <person name="Yoshida Y."/>
            <person name="Fujiwara M."/>
            <person name="Mori M."/>
            <person name="Tomita M."/>
            <person name="Arakawa K."/>
        </authorList>
    </citation>
    <scope>NUCLEOTIDE SEQUENCE [LARGE SCALE GENOMIC DNA]</scope>
</reference>
<name>A0A4Y2K9C6_ARAVE</name>
<accession>A0A4Y2K9C6</accession>
<evidence type="ECO:0000256" key="1">
    <source>
        <dbReference type="SAM" id="MobiDB-lite"/>
    </source>
</evidence>
<protein>
    <submittedName>
        <fullName evidence="2">Uncharacterized protein</fullName>
    </submittedName>
</protein>
<evidence type="ECO:0000313" key="3">
    <source>
        <dbReference type="Proteomes" id="UP000499080"/>
    </source>
</evidence>
<keyword evidence="3" id="KW-1185">Reference proteome</keyword>
<evidence type="ECO:0000313" key="2">
    <source>
        <dbReference type="EMBL" id="GBM98549.1"/>
    </source>
</evidence>
<comment type="caution">
    <text evidence="2">The sequence shown here is derived from an EMBL/GenBank/DDBJ whole genome shotgun (WGS) entry which is preliminary data.</text>
</comment>
<feature type="compositionally biased region" description="Low complexity" evidence="1">
    <location>
        <begin position="1"/>
        <end position="16"/>
    </location>
</feature>
<dbReference type="EMBL" id="BGPR01004334">
    <property type="protein sequence ID" value="GBM98549.1"/>
    <property type="molecule type" value="Genomic_DNA"/>
</dbReference>
<proteinExistence type="predicted"/>
<dbReference type="AlphaFoldDB" id="A0A4Y2K9C6"/>
<gene>
    <name evidence="2" type="ORF">AVEN_2215_1</name>
</gene>
<organism evidence="2 3">
    <name type="scientific">Araneus ventricosus</name>
    <name type="common">Orbweaver spider</name>
    <name type="synonym">Epeira ventricosa</name>
    <dbReference type="NCBI Taxonomy" id="182803"/>
    <lineage>
        <taxon>Eukaryota</taxon>
        <taxon>Metazoa</taxon>
        <taxon>Ecdysozoa</taxon>
        <taxon>Arthropoda</taxon>
        <taxon>Chelicerata</taxon>
        <taxon>Arachnida</taxon>
        <taxon>Araneae</taxon>
        <taxon>Araneomorphae</taxon>
        <taxon>Entelegynae</taxon>
        <taxon>Araneoidea</taxon>
        <taxon>Araneidae</taxon>
        <taxon>Araneus</taxon>
    </lineage>
</organism>
<dbReference type="OrthoDB" id="411871at2759"/>
<feature type="region of interest" description="Disordered" evidence="1">
    <location>
        <begin position="1"/>
        <end position="61"/>
    </location>
</feature>
<feature type="compositionally biased region" description="Basic and acidic residues" evidence="1">
    <location>
        <begin position="44"/>
        <end position="54"/>
    </location>
</feature>
<dbReference type="Proteomes" id="UP000499080">
    <property type="component" value="Unassembled WGS sequence"/>
</dbReference>
<sequence>MKQKFQNQQATTNNKNKLVDREAGNSRKGSYSTKKHSGRRKIKGNQDSKKEKAKYNRHIKQARKMDWRKFCSTASHPYEMHYNAPFRKSVFPSQTPYLINAD</sequence>
<feature type="compositionally biased region" description="Basic residues" evidence="1">
    <location>
        <begin position="33"/>
        <end position="43"/>
    </location>
</feature>